<gene>
    <name evidence="2" type="ORF">JZO85_15905</name>
</gene>
<evidence type="ECO:0000313" key="2">
    <source>
        <dbReference type="EMBL" id="MBO0453746.1"/>
    </source>
</evidence>
<sequence length="74" mass="8505">MSHHVKTRKQSKRYMQDDLRKDMKRVNLLLLLSIIIVGITHLINTCIIESFVCLGIAAFGSIILNILWIANKNK</sequence>
<reference evidence="2 3" key="1">
    <citation type="submission" date="2021-03" db="EMBL/GenBank/DDBJ databases">
        <title>Enterococcal diversity collection.</title>
        <authorList>
            <person name="Gilmore M.S."/>
            <person name="Schwartzman J."/>
            <person name="Van Tyne D."/>
            <person name="Martin M."/>
            <person name="Earl A.M."/>
            <person name="Manson A.L."/>
            <person name="Straub T."/>
            <person name="Salamzade R."/>
            <person name="Saavedra J."/>
            <person name="Lebreton F."/>
            <person name="Prichula J."/>
            <person name="Schaufler K."/>
            <person name="Gaca A."/>
            <person name="Sgardioli B."/>
            <person name="Wagenaar J."/>
            <person name="Strong T."/>
        </authorList>
    </citation>
    <scope>NUCLEOTIDE SEQUENCE [LARGE SCALE GENOMIC DNA]</scope>
    <source>
        <strain evidence="2 3">MJM16</strain>
    </source>
</reference>
<evidence type="ECO:0000256" key="1">
    <source>
        <dbReference type="SAM" id="Phobius"/>
    </source>
</evidence>
<keyword evidence="3" id="KW-1185">Reference proteome</keyword>
<protein>
    <submittedName>
        <fullName evidence="2">Uncharacterized protein</fullName>
    </submittedName>
</protein>
<keyword evidence="1" id="KW-0472">Membrane</keyword>
<proteinExistence type="predicted"/>
<keyword evidence="1" id="KW-0812">Transmembrane</keyword>
<evidence type="ECO:0000313" key="3">
    <source>
        <dbReference type="Proteomes" id="UP000664495"/>
    </source>
</evidence>
<accession>A0ABS3HJW5</accession>
<feature type="transmembrane region" description="Helical" evidence="1">
    <location>
        <begin position="49"/>
        <end position="70"/>
    </location>
</feature>
<comment type="caution">
    <text evidence="2">The sequence shown here is derived from an EMBL/GenBank/DDBJ whole genome shotgun (WGS) entry which is preliminary data.</text>
</comment>
<organism evidence="2 3">
    <name type="scientific">Candidatus Enterococcus murrayae</name>
    <dbReference type="NCBI Taxonomy" id="2815321"/>
    <lineage>
        <taxon>Bacteria</taxon>
        <taxon>Bacillati</taxon>
        <taxon>Bacillota</taxon>
        <taxon>Bacilli</taxon>
        <taxon>Lactobacillales</taxon>
        <taxon>Enterococcaceae</taxon>
        <taxon>Enterococcus</taxon>
    </lineage>
</organism>
<dbReference type="Proteomes" id="UP000664495">
    <property type="component" value="Unassembled WGS sequence"/>
</dbReference>
<feature type="transmembrane region" description="Helical" evidence="1">
    <location>
        <begin position="26"/>
        <end position="43"/>
    </location>
</feature>
<name>A0ABS3HJW5_9ENTE</name>
<keyword evidence="1" id="KW-1133">Transmembrane helix</keyword>
<dbReference type="RefSeq" id="WP_207109506.1">
    <property type="nucleotide sequence ID" value="NZ_JAFLVR010000038.1"/>
</dbReference>
<dbReference type="EMBL" id="JAFLVR010000038">
    <property type="protein sequence ID" value="MBO0453746.1"/>
    <property type="molecule type" value="Genomic_DNA"/>
</dbReference>